<evidence type="ECO:0000313" key="2">
    <source>
        <dbReference type="Proteomes" id="UP001271789"/>
    </source>
</evidence>
<dbReference type="Proteomes" id="UP001271789">
    <property type="component" value="Unassembled WGS sequence"/>
</dbReference>
<comment type="caution">
    <text evidence="1">The sequence shown here is derived from an EMBL/GenBank/DDBJ whole genome shotgun (WGS) entry which is preliminary data.</text>
</comment>
<dbReference type="Gene3D" id="1.25.10.10">
    <property type="entry name" value="Leucine-rich Repeat Variant"/>
    <property type="match status" value="1"/>
</dbReference>
<proteinExistence type="predicted"/>
<keyword evidence="2" id="KW-1185">Reference proteome</keyword>
<protein>
    <recommendedName>
        <fullName evidence="3">HEAT repeat domain-containing protein</fullName>
    </recommendedName>
</protein>
<dbReference type="EMBL" id="JAWDKD010000011">
    <property type="protein sequence ID" value="MDV0446755.1"/>
    <property type="molecule type" value="Genomic_DNA"/>
</dbReference>
<dbReference type="InterPro" id="IPR016024">
    <property type="entry name" value="ARM-type_fold"/>
</dbReference>
<dbReference type="SUPFAM" id="SSF48371">
    <property type="entry name" value="ARM repeat"/>
    <property type="match status" value="1"/>
</dbReference>
<sequence length="211" mass="22856">MSNPVLLQLKQIQSMTVSSPEDAAFLISFLSPDANEMLQTAAANALISAGAVSVPALLSHFDSSTDDGILNKTSYALSQNPFSPLSFFENSLSHSNPDVRRNCAAGVGVLQQNNPSAIESIEKLERVLYADSDTRVSYEAALSLEKINPGADFWNKILENPNMDDHVLNKIVEISGSAGNETTLGLLKSTKITDERMAQTVQESIRKLTQK</sequence>
<organism evidence="1 2">
    <name type="scientific">Methanolapillus africanus</name>
    <dbReference type="NCBI Taxonomy" id="3028297"/>
    <lineage>
        <taxon>Archaea</taxon>
        <taxon>Methanobacteriati</taxon>
        <taxon>Methanobacteriota</taxon>
        <taxon>Stenosarchaea group</taxon>
        <taxon>Methanomicrobia</taxon>
        <taxon>Methanosarcinales</taxon>
        <taxon>Methanosarcinaceae</taxon>
        <taxon>Methanolapillus</taxon>
    </lineage>
</organism>
<evidence type="ECO:0000313" key="1">
    <source>
        <dbReference type="EMBL" id="MDV0446755.1"/>
    </source>
</evidence>
<name>A0AAE4SEX2_9EURY</name>
<dbReference type="RefSeq" id="WP_338099164.1">
    <property type="nucleotide sequence ID" value="NZ_JAWDKD010000011.1"/>
</dbReference>
<dbReference type="InterPro" id="IPR011989">
    <property type="entry name" value="ARM-like"/>
</dbReference>
<reference evidence="1" key="1">
    <citation type="submission" date="2023-06" db="EMBL/GenBank/DDBJ databases">
        <title>Genome sequence of Methanosarcinaceae archaeon Ag5.</title>
        <authorList>
            <person name="Protasov E."/>
            <person name="Platt K."/>
            <person name="Poehlein A."/>
            <person name="Daniel R."/>
            <person name="Brune A."/>
        </authorList>
    </citation>
    <scope>NUCLEOTIDE SEQUENCE</scope>
    <source>
        <strain evidence="1">Ag5</strain>
    </source>
</reference>
<gene>
    <name evidence="1" type="ORF">MsAg5_06090</name>
</gene>
<dbReference type="AlphaFoldDB" id="A0AAE4SEX2"/>
<accession>A0AAE4SEX2</accession>
<evidence type="ECO:0008006" key="3">
    <source>
        <dbReference type="Google" id="ProtNLM"/>
    </source>
</evidence>